<sequence length="70" mass="7634">MRWRYIEIQNSPVENGISSIGMPGWEAGLEREDLLLIPGSAVAGTYWAIGVLVTKTLLPVPLFVKPLTPA</sequence>
<evidence type="ECO:0000313" key="2">
    <source>
        <dbReference type="Proteomes" id="UP000799437"/>
    </source>
</evidence>
<dbReference type="EMBL" id="ML996610">
    <property type="protein sequence ID" value="KAF2752540.1"/>
    <property type="molecule type" value="Genomic_DNA"/>
</dbReference>
<protein>
    <submittedName>
        <fullName evidence="1">Uncharacterized protein</fullName>
    </submittedName>
</protein>
<dbReference type="RefSeq" id="XP_033594998.1">
    <property type="nucleotide sequence ID" value="XM_033745024.1"/>
</dbReference>
<proteinExistence type="predicted"/>
<dbReference type="Proteomes" id="UP000799437">
    <property type="component" value="Unassembled WGS sequence"/>
</dbReference>
<dbReference type="GeneID" id="54486078"/>
<name>A0A6A6VSG8_9PEZI</name>
<accession>A0A6A6VSG8</accession>
<feature type="non-terminal residue" evidence="1">
    <location>
        <position position="70"/>
    </location>
</feature>
<keyword evidence="2" id="KW-1185">Reference proteome</keyword>
<evidence type="ECO:0000313" key="1">
    <source>
        <dbReference type="EMBL" id="KAF2752540.1"/>
    </source>
</evidence>
<reference evidence="1" key="1">
    <citation type="journal article" date="2020" name="Stud. Mycol.">
        <title>101 Dothideomycetes genomes: a test case for predicting lifestyles and emergence of pathogens.</title>
        <authorList>
            <person name="Haridas S."/>
            <person name="Albert R."/>
            <person name="Binder M."/>
            <person name="Bloem J."/>
            <person name="Labutti K."/>
            <person name="Salamov A."/>
            <person name="Andreopoulos B."/>
            <person name="Baker S."/>
            <person name="Barry K."/>
            <person name="Bills G."/>
            <person name="Bluhm B."/>
            <person name="Cannon C."/>
            <person name="Castanera R."/>
            <person name="Culley D."/>
            <person name="Daum C."/>
            <person name="Ezra D."/>
            <person name="Gonzalez J."/>
            <person name="Henrissat B."/>
            <person name="Kuo A."/>
            <person name="Liang C."/>
            <person name="Lipzen A."/>
            <person name="Lutzoni F."/>
            <person name="Magnuson J."/>
            <person name="Mondo S."/>
            <person name="Nolan M."/>
            <person name="Ohm R."/>
            <person name="Pangilinan J."/>
            <person name="Park H.-J."/>
            <person name="Ramirez L."/>
            <person name="Alfaro M."/>
            <person name="Sun H."/>
            <person name="Tritt A."/>
            <person name="Yoshinaga Y."/>
            <person name="Zwiers L.-H."/>
            <person name="Turgeon B."/>
            <person name="Goodwin S."/>
            <person name="Spatafora J."/>
            <person name="Crous P."/>
            <person name="Grigoriev I."/>
        </authorList>
    </citation>
    <scope>NUCLEOTIDE SEQUENCE</scope>
    <source>
        <strain evidence="1">CBS 121739</strain>
    </source>
</reference>
<dbReference type="AlphaFoldDB" id="A0A6A6VSG8"/>
<organism evidence="1 2">
    <name type="scientific">Pseudovirgaria hyperparasitica</name>
    <dbReference type="NCBI Taxonomy" id="470096"/>
    <lineage>
        <taxon>Eukaryota</taxon>
        <taxon>Fungi</taxon>
        <taxon>Dikarya</taxon>
        <taxon>Ascomycota</taxon>
        <taxon>Pezizomycotina</taxon>
        <taxon>Dothideomycetes</taxon>
        <taxon>Dothideomycetes incertae sedis</taxon>
        <taxon>Acrospermales</taxon>
        <taxon>Acrospermaceae</taxon>
        <taxon>Pseudovirgaria</taxon>
    </lineage>
</organism>
<gene>
    <name evidence="1" type="ORF">EJ05DRAFT_481212</name>
</gene>